<dbReference type="EMBL" id="MRCY01000300">
    <property type="protein sequence ID" value="RKK89945.1"/>
    <property type="molecule type" value="Genomic_DNA"/>
</dbReference>
<dbReference type="Proteomes" id="UP000285860">
    <property type="component" value="Unassembled WGS sequence"/>
</dbReference>
<accession>A0A420PBW3</accession>
<dbReference type="Gene3D" id="3.40.50.200">
    <property type="entry name" value="Peptidase S8/S53 domain"/>
    <property type="match status" value="1"/>
</dbReference>
<keyword evidence="3" id="KW-0378">Hydrolase</keyword>
<gene>
    <name evidence="7" type="ORF">BFJ68_g16592</name>
</gene>
<evidence type="ECO:0000256" key="3">
    <source>
        <dbReference type="ARBA" id="ARBA00022801"/>
    </source>
</evidence>
<comment type="similarity">
    <text evidence="1 5">Belongs to the peptidase S8 family.</text>
</comment>
<dbReference type="VEuPathDB" id="FungiDB:FOC4_g10000741"/>
<protein>
    <recommendedName>
        <fullName evidence="6">Peptidase S8/S53 domain-containing protein</fullName>
    </recommendedName>
</protein>
<evidence type="ECO:0000313" key="7">
    <source>
        <dbReference type="EMBL" id="RKK89945.1"/>
    </source>
</evidence>
<keyword evidence="4" id="KW-0720">Serine protease</keyword>
<dbReference type="Pfam" id="PF00082">
    <property type="entry name" value="Peptidase_S8"/>
    <property type="match status" value="1"/>
</dbReference>
<feature type="domain" description="Peptidase S8/S53" evidence="6">
    <location>
        <begin position="25"/>
        <end position="176"/>
    </location>
</feature>
<evidence type="ECO:0000256" key="4">
    <source>
        <dbReference type="ARBA" id="ARBA00022825"/>
    </source>
</evidence>
<organism evidence="7 8">
    <name type="scientific">Fusarium oxysporum</name>
    <name type="common">Fusarium vascular wilt</name>
    <dbReference type="NCBI Taxonomy" id="5507"/>
    <lineage>
        <taxon>Eukaryota</taxon>
        <taxon>Fungi</taxon>
        <taxon>Dikarya</taxon>
        <taxon>Ascomycota</taxon>
        <taxon>Pezizomycotina</taxon>
        <taxon>Sordariomycetes</taxon>
        <taxon>Hypocreomycetidae</taxon>
        <taxon>Hypocreales</taxon>
        <taxon>Nectriaceae</taxon>
        <taxon>Fusarium</taxon>
        <taxon>Fusarium oxysporum species complex</taxon>
    </lineage>
</organism>
<dbReference type="AlphaFoldDB" id="A0A420PBW3"/>
<dbReference type="InterPro" id="IPR050131">
    <property type="entry name" value="Peptidase_S8_subtilisin-like"/>
</dbReference>
<dbReference type="InterPro" id="IPR000209">
    <property type="entry name" value="Peptidase_S8/S53_dom"/>
</dbReference>
<proteinExistence type="inferred from homology"/>
<dbReference type="GO" id="GO:0006508">
    <property type="term" value="P:proteolysis"/>
    <property type="evidence" value="ECO:0007669"/>
    <property type="project" value="UniProtKB-KW"/>
</dbReference>
<comment type="caution">
    <text evidence="5">Lacks conserved residue(s) required for the propagation of feature annotation.</text>
</comment>
<reference evidence="7 8" key="1">
    <citation type="journal article" date="2018" name="Sci. Rep.">
        <title>Characterisation of pathogen-specific regions and novel effector candidates in Fusarium oxysporum f. sp. cepae.</title>
        <authorList>
            <person name="Armitage A.D."/>
            <person name="Taylor A."/>
            <person name="Sobczyk M.K."/>
            <person name="Baxter L."/>
            <person name="Greenfield B.P."/>
            <person name="Bates H.J."/>
            <person name="Wilson F."/>
            <person name="Jackson A.C."/>
            <person name="Ott S."/>
            <person name="Harrison R.J."/>
            <person name="Clarkson J.P."/>
        </authorList>
    </citation>
    <scope>NUCLEOTIDE SEQUENCE [LARGE SCALE GENOMIC DNA]</scope>
    <source>
        <strain evidence="7 8">Fo_A28</strain>
    </source>
</reference>
<dbReference type="VEuPathDB" id="FungiDB:FOXG_14793"/>
<dbReference type="VEuPathDB" id="FungiDB:FOMG_08902"/>
<sequence>MTLILTHIGMTQPALAQSRIIASRTYGVAKKANIIGIKVFSDRTGFMQTSDIIKALNWVISNIYERGIKGRAIVNLSLGGGPSPALDSAVASTICYRVVVCVTAGNRPNVPAKAMSPACKPLAITVGASDRNNAFADFLSFGKMVNIIGPGVNILSCWIGGPDPLSKTRRESGTSMGKYFVKTWKTVTIKLTSLQYSDSICGWHCLLPSK</sequence>
<evidence type="ECO:0000256" key="5">
    <source>
        <dbReference type="PROSITE-ProRule" id="PRU01240"/>
    </source>
</evidence>
<dbReference type="PROSITE" id="PS51892">
    <property type="entry name" value="SUBTILASE"/>
    <property type="match status" value="1"/>
</dbReference>
<evidence type="ECO:0000313" key="8">
    <source>
        <dbReference type="Proteomes" id="UP000285860"/>
    </source>
</evidence>
<dbReference type="SUPFAM" id="SSF52743">
    <property type="entry name" value="Subtilisin-like"/>
    <property type="match status" value="1"/>
</dbReference>
<keyword evidence="2" id="KW-0645">Protease</keyword>
<evidence type="ECO:0000259" key="6">
    <source>
        <dbReference type="Pfam" id="PF00082"/>
    </source>
</evidence>
<evidence type="ECO:0000256" key="2">
    <source>
        <dbReference type="ARBA" id="ARBA00022670"/>
    </source>
</evidence>
<dbReference type="PANTHER" id="PTHR43806:SF11">
    <property type="entry name" value="CEREVISIN-RELATED"/>
    <property type="match status" value="1"/>
</dbReference>
<dbReference type="VEuPathDB" id="FungiDB:FOIG_16303"/>
<dbReference type="InterPro" id="IPR036852">
    <property type="entry name" value="Peptidase_S8/S53_dom_sf"/>
</dbReference>
<comment type="caution">
    <text evidence="7">The sequence shown here is derived from an EMBL/GenBank/DDBJ whole genome shotgun (WGS) entry which is preliminary data.</text>
</comment>
<evidence type="ECO:0000256" key="1">
    <source>
        <dbReference type="ARBA" id="ARBA00011073"/>
    </source>
</evidence>
<dbReference type="GO" id="GO:0004252">
    <property type="term" value="F:serine-type endopeptidase activity"/>
    <property type="evidence" value="ECO:0007669"/>
    <property type="project" value="InterPro"/>
</dbReference>
<name>A0A420PBW3_FUSOX</name>
<dbReference type="VEuPathDB" id="FungiDB:HZS61_007616"/>
<dbReference type="PANTHER" id="PTHR43806">
    <property type="entry name" value="PEPTIDASE S8"/>
    <property type="match status" value="1"/>
</dbReference>